<reference evidence="1" key="1">
    <citation type="journal article" date="2022" name="bioRxiv">
        <title>Sequencing and chromosome-scale assembly of the giantPleurodeles waltlgenome.</title>
        <authorList>
            <person name="Brown T."/>
            <person name="Elewa A."/>
            <person name="Iarovenko S."/>
            <person name="Subramanian E."/>
            <person name="Araus A.J."/>
            <person name="Petzold A."/>
            <person name="Susuki M."/>
            <person name="Suzuki K.-i.T."/>
            <person name="Hayashi T."/>
            <person name="Toyoda A."/>
            <person name="Oliveira C."/>
            <person name="Osipova E."/>
            <person name="Leigh N.D."/>
            <person name="Simon A."/>
            <person name="Yun M.H."/>
        </authorList>
    </citation>
    <scope>NUCLEOTIDE SEQUENCE</scope>
    <source>
        <strain evidence="1">20211129_DDA</strain>
        <tissue evidence="1">Liver</tissue>
    </source>
</reference>
<comment type="caution">
    <text evidence="1">The sequence shown here is derived from an EMBL/GenBank/DDBJ whole genome shotgun (WGS) entry which is preliminary data.</text>
</comment>
<name>A0AAV7U3Z4_PLEWA</name>
<dbReference type="EMBL" id="JANPWB010000005">
    <property type="protein sequence ID" value="KAJ1183261.1"/>
    <property type="molecule type" value="Genomic_DNA"/>
</dbReference>
<protein>
    <submittedName>
        <fullName evidence="1">Uncharacterized protein</fullName>
    </submittedName>
</protein>
<evidence type="ECO:0000313" key="2">
    <source>
        <dbReference type="Proteomes" id="UP001066276"/>
    </source>
</evidence>
<accession>A0AAV7U3Z4</accession>
<proteinExistence type="predicted"/>
<keyword evidence="2" id="KW-1185">Reference proteome</keyword>
<sequence length="143" mass="15394">MSGNHWCTEDSAHGIAESVPLNVTDMGHTCQGIPSQAVGSLSLNAPGAAMGPSEKPRPVPAPHIPHPGTSGAVAAQTLTRHPMLLVEHMQLWTRSLIWAGTLRFSSSPRMHVWVGARPQRGKQSETWEQACMKVITDLDSTDL</sequence>
<gene>
    <name evidence="1" type="ORF">NDU88_000086</name>
</gene>
<dbReference type="AlphaFoldDB" id="A0AAV7U3Z4"/>
<evidence type="ECO:0000313" key="1">
    <source>
        <dbReference type="EMBL" id="KAJ1183261.1"/>
    </source>
</evidence>
<dbReference type="Proteomes" id="UP001066276">
    <property type="component" value="Chromosome 3_1"/>
</dbReference>
<organism evidence="1 2">
    <name type="scientific">Pleurodeles waltl</name>
    <name type="common">Iberian ribbed newt</name>
    <dbReference type="NCBI Taxonomy" id="8319"/>
    <lineage>
        <taxon>Eukaryota</taxon>
        <taxon>Metazoa</taxon>
        <taxon>Chordata</taxon>
        <taxon>Craniata</taxon>
        <taxon>Vertebrata</taxon>
        <taxon>Euteleostomi</taxon>
        <taxon>Amphibia</taxon>
        <taxon>Batrachia</taxon>
        <taxon>Caudata</taxon>
        <taxon>Salamandroidea</taxon>
        <taxon>Salamandridae</taxon>
        <taxon>Pleurodelinae</taxon>
        <taxon>Pleurodeles</taxon>
    </lineage>
</organism>